<sequence>MMFKRLFIILLAVSFTCHGENYVIALDIVQQDNTIITTPQLNFKTSTAIKEAIDNGIRIQLIAKAQLFEPVPWWFDTTIGNQKINLEVSYFILGKLYVVKNKTTGKQLGFNDYEQLWQQFEKLIRFEFIAPKDDKAWIKLRIMLDKGGLPTAMQLPVLFNEHWDINTDWYYQQVKTDE</sequence>
<protein>
    <recommendedName>
        <fullName evidence="2">DUF4390 domain-containing protein</fullName>
    </recommendedName>
</protein>
<proteinExistence type="predicted"/>
<dbReference type="InterPro" id="IPR025500">
    <property type="entry name" value="DUF4390"/>
</dbReference>
<name>A0A3B0VQ30_9ZZZZ</name>
<dbReference type="Pfam" id="PF14334">
    <property type="entry name" value="DUF4390"/>
    <property type="match status" value="1"/>
</dbReference>
<evidence type="ECO:0008006" key="2">
    <source>
        <dbReference type="Google" id="ProtNLM"/>
    </source>
</evidence>
<dbReference type="EMBL" id="UOEW01000298">
    <property type="protein sequence ID" value="VAW41202.1"/>
    <property type="molecule type" value="Genomic_DNA"/>
</dbReference>
<organism evidence="1">
    <name type="scientific">hydrothermal vent metagenome</name>
    <dbReference type="NCBI Taxonomy" id="652676"/>
    <lineage>
        <taxon>unclassified sequences</taxon>
        <taxon>metagenomes</taxon>
        <taxon>ecological metagenomes</taxon>
    </lineage>
</organism>
<dbReference type="AlphaFoldDB" id="A0A3B0VQ30"/>
<evidence type="ECO:0000313" key="1">
    <source>
        <dbReference type="EMBL" id="VAW41202.1"/>
    </source>
</evidence>
<reference evidence="1" key="1">
    <citation type="submission" date="2018-06" db="EMBL/GenBank/DDBJ databases">
        <authorList>
            <person name="Zhirakovskaya E."/>
        </authorList>
    </citation>
    <scope>NUCLEOTIDE SEQUENCE</scope>
</reference>
<gene>
    <name evidence="1" type="ORF">MNBD_GAMMA01-609</name>
</gene>
<accession>A0A3B0VQ30</accession>